<reference evidence="1 2" key="1">
    <citation type="submission" date="2024-05" db="EMBL/GenBank/DDBJ databases">
        <title>Genome sequencing and assembly of Indian major carp, Cirrhinus mrigala (Hamilton, 1822).</title>
        <authorList>
            <person name="Mohindra V."/>
            <person name="Chowdhury L.M."/>
            <person name="Lal K."/>
            <person name="Jena J.K."/>
        </authorList>
    </citation>
    <scope>NUCLEOTIDE SEQUENCE [LARGE SCALE GENOMIC DNA]</scope>
    <source>
        <strain evidence="1">CM1030</strain>
        <tissue evidence="1">Blood</tissue>
    </source>
</reference>
<dbReference type="EMBL" id="JAMKFB020000020">
    <property type="protein sequence ID" value="KAL0164894.1"/>
    <property type="molecule type" value="Genomic_DNA"/>
</dbReference>
<evidence type="ECO:0000313" key="1">
    <source>
        <dbReference type="EMBL" id="KAL0164894.1"/>
    </source>
</evidence>
<protein>
    <submittedName>
        <fullName evidence="1">Uncharacterized protein</fullName>
    </submittedName>
</protein>
<keyword evidence="2" id="KW-1185">Reference proteome</keyword>
<organism evidence="1 2">
    <name type="scientific">Cirrhinus mrigala</name>
    <name type="common">Mrigala</name>
    <dbReference type="NCBI Taxonomy" id="683832"/>
    <lineage>
        <taxon>Eukaryota</taxon>
        <taxon>Metazoa</taxon>
        <taxon>Chordata</taxon>
        <taxon>Craniata</taxon>
        <taxon>Vertebrata</taxon>
        <taxon>Euteleostomi</taxon>
        <taxon>Actinopterygii</taxon>
        <taxon>Neopterygii</taxon>
        <taxon>Teleostei</taxon>
        <taxon>Ostariophysi</taxon>
        <taxon>Cypriniformes</taxon>
        <taxon>Cyprinidae</taxon>
        <taxon>Labeoninae</taxon>
        <taxon>Labeonini</taxon>
        <taxon>Cirrhinus</taxon>
    </lineage>
</organism>
<proteinExistence type="predicted"/>
<dbReference type="Proteomes" id="UP001529510">
    <property type="component" value="Unassembled WGS sequence"/>
</dbReference>
<sequence>MSLEQRVVVLHKSLTMHPNLSLLSTAIHQISPQHPISVIFRYLLGHTPQLIHLQRFPIQK</sequence>
<dbReference type="AlphaFoldDB" id="A0ABD0NSL0"/>
<accession>A0ABD0NSL0</accession>
<comment type="caution">
    <text evidence="1">The sequence shown here is derived from an EMBL/GenBank/DDBJ whole genome shotgun (WGS) entry which is preliminary data.</text>
</comment>
<feature type="non-terminal residue" evidence="1">
    <location>
        <position position="60"/>
    </location>
</feature>
<gene>
    <name evidence="1" type="ORF">M9458_040647</name>
</gene>
<evidence type="ECO:0000313" key="2">
    <source>
        <dbReference type="Proteomes" id="UP001529510"/>
    </source>
</evidence>
<name>A0ABD0NSL0_CIRMR</name>